<evidence type="ECO:0000256" key="1">
    <source>
        <dbReference type="SAM" id="SignalP"/>
    </source>
</evidence>
<dbReference type="EMBL" id="MCFL01000012">
    <property type="protein sequence ID" value="ORZ37433.1"/>
    <property type="molecule type" value="Genomic_DNA"/>
</dbReference>
<accession>A0A1Y2HUR4</accession>
<evidence type="ECO:0000313" key="3">
    <source>
        <dbReference type="Proteomes" id="UP000193411"/>
    </source>
</evidence>
<evidence type="ECO:0000313" key="2">
    <source>
        <dbReference type="EMBL" id="ORZ37433.1"/>
    </source>
</evidence>
<feature type="signal peptide" evidence="1">
    <location>
        <begin position="1"/>
        <end position="20"/>
    </location>
</feature>
<gene>
    <name evidence="2" type="ORF">BCR44DRAFT_1033214</name>
</gene>
<comment type="caution">
    <text evidence="2">The sequence shown here is derived from an EMBL/GenBank/DDBJ whole genome shotgun (WGS) entry which is preliminary data.</text>
</comment>
<keyword evidence="1" id="KW-0732">Signal</keyword>
<organism evidence="2 3">
    <name type="scientific">Catenaria anguillulae PL171</name>
    <dbReference type="NCBI Taxonomy" id="765915"/>
    <lineage>
        <taxon>Eukaryota</taxon>
        <taxon>Fungi</taxon>
        <taxon>Fungi incertae sedis</taxon>
        <taxon>Blastocladiomycota</taxon>
        <taxon>Blastocladiomycetes</taxon>
        <taxon>Blastocladiales</taxon>
        <taxon>Catenariaceae</taxon>
        <taxon>Catenaria</taxon>
    </lineage>
</organism>
<dbReference type="AlphaFoldDB" id="A0A1Y2HUR4"/>
<protein>
    <recommendedName>
        <fullName evidence="4">Secreted protein</fullName>
    </recommendedName>
</protein>
<feature type="chain" id="PRO_5010992337" description="Secreted protein" evidence="1">
    <location>
        <begin position="21"/>
        <end position="184"/>
    </location>
</feature>
<sequence length="184" mass="21451">MSRLAQWYSLHLLHLPGCAGAKSSQVLPSHRLPYQEGSLIRSRKATRRLRFRHPKPTACPSMAPRARRKSKIRRFWTTFHRCRPHLSHLLTTQHTGPTSHPPRWAIQATGPRLRTLTSVPYPTPPQRALTTHSRRPLQTACTVAHCRRRVATFPSFTTWARSRLRVRQACFCTRCRHRSPFRRD</sequence>
<proteinExistence type="predicted"/>
<name>A0A1Y2HUR4_9FUNG</name>
<reference evidence="2 3" key="1">
    <citation type="submission" date="2016-07" db="EMBL/GenBank/DDBJ databases">
        <title>Pervasive Adenine N6-methylation of Active Genes in Fungi.</title>
        <authorList>
            <consortium name="DOE Joint Genome Institute"/>
            <person name="Mondo S.J."/>
            <person name="Dannebaum R.O."/>
            <person name="Kuo R.C."/>
            <person name="Labutti K."/>
            <person name="Haridas S."/>
            <person name="Kuo A."/>
            <person name="Salamov A."/>
            <person name="Ahrendt S.R."/>
            <person name="Lipzen A."/>
            <person name="Sullivan W."/>
            <person name="Andreopoulos W.B."/>
            <person name="Clum A."/>
            <person name="Lindquist E."/>
            <person name="Daum C."/>
            <person name="Ramamoorthy G.K."/>
            <person name="Gryganskyi A."/>
            <person name="Culley D."/>
            <person name="Magnuson J.K."/>
            <person name="James T.Y."/>
            <person name="O'Malley M.A."/>
            <person name="Stajich J.E."/>
            <person name="Spatafora J.W."/>
            <person name="Visel A."/>
            <person name="Grigoriev I.V."/>
        </authorList>
    </citation>
    <scope>NUCLEOTIDE SEQUENCE [LARGE SCALE GENOMIC DNA]</scope>
    <source>
        <strain evidence="2 3">PL171</strain>
    </source>
</reference>
<dbReference type="Proteomes" id="UP000193411">
    <property type="component" value="Unassembled WGS sequence"/>
</dbReference>
<keyword evidence="3" id="KW-1185">Reference proteome</keyword>
<evidence type="ECO:0008006" key="4">
    <source>
        <dbReference type="Google" id="ProtNLM"/>
    </source>
</evidence>